<dbReference type="GO" id="GO:0007156">
    <property type="term" value="P:homophilic cell adhesion via plasma membrane adhesion molecules"/>
    <property type="evidence" value="ECO:0007669"/>
    <property type="project" value="InterPro"/>
</dbReference>
<feature type="domain" description="Cadherin" evidence="2">
    <location>
        <begin position="880"/>
        <end position="1016"/>
    </location>
</feature>
<dbReference type="AlphaFoldDB" id="A0A521EWH2"/>
<feature type="region of interest" description="Disordered" evidence="1">
    <location>
        <begin position="530"/>
        <end position="621"/>
    </location>
</feature>
<dbReference type="OrthoDB" id="1123515at2"/>
<dbReference type="Proteomes" id="UP000317557">
    <property type="component" value="Unassembled WGS sequence"/>
</dbReference>
<dbReference type="RefSeq" id="WP_142455461.1">
    <property type="nucleotide sequence ID" value="NZ_FXTP01000014.1"/>
</dbReference>
<evidence type="ECO:0000256" key="1">
    <source>
        <dbReference type="SAM" id="MobiDB-lite"/>
    </source>
</evidence>
<reference evidence="3 4" key="1">
    <citation type="submission" date="2017-05" db="EMBL/GenBank/DDBJ databases">
        <authorList>
            <person name="Varghese N."/>
            <person name="Submissions S."/>
        </authorList>
    </citation>
    <scope>NUCLEOTIDE SEQUENCE [LARGE SCALE GENOMIC DNA]</scope>
    <source>
        <strain evidence="3 4">DSM 21985</strain>
    </source>
</reference>
<feature type="compositionally biased region" description="Polar residues" evidence="1">
    <location>
        <begin position="530"/>
        <end position="581"/>
    </location>
</feature>
<dbReference type="Pfam" id="PF14252">
    <property type="entry name" value="DUF4347"/>
    <property type="match status" value="1"/>
</dbReference>
<feature type="non-terminal residue" evidence="3">
    <location>
        <position position="1105"/>
    </location>
</feature>
<gene>
    <name evidence="3" type="ORF">SAMN06265219_1141</name>
</gene>
<dbReference type="GO" id="GO:0016020">
    <property type="term" value="C:membrane"/>
    <property type="evidence" value="ECO:0007669"/>
    <property type="project" value="InterPro"/>
</dbReference>
<dbReference type="InterPro" id="IPR002126">
    <property type="entry name" value="Cadherin-like_dom"/>
</dbReference>
<feature type="compositionally biased region" description="Acidic residues" evidence="1">
    <location>
        <begin position="586"/>
        <end position="601"/>
    </location>
</feature>
<dbReference type="GO" id="GO:0005509">
    <property type="term" value="F:calcium ion binding"/>
    <property type="evidence" value="ECO:0007669"/>
    <property type="project" value="InterPro"/>
</dbReference>
<organism evidence="3 4">
    <name type="scientific">Gracilimonas mengyeensis</name>
    <dbReference type="NCBI Taxonomy" id="1302730"/>
    <lineage>
        <taxon>Bacteria</taxon>
        <taxon>Pseudomonadati</taxon>
        <taxon>Balneolota</taxon>
        <taxon>Balneolia</taxon>
        <taxon>Balneolales</taxon>
        <taxon>Balneolaceae</taxon>
        <taxon>Gracilimonas</taxon>
    </lineage>
</organism>
<name>A0A521EWH2_9BACT</name>
<sequence>MQSRTNFLKKAGLTAAHLAISATALSGGGHSYYRAQRGHYSPGSAITANLNLKPLASTSISKNDADLQSVIKNRSSDLELNKGQKVRELVIVDGAVEDKHMIFKQARSGVDILEVPQGKDGMVELMKILSGYTNLDAVHLVSHAEAGAIYLGGQRIDQKELQEDVAGFAAINKAIRVGGDLMIYGCDVAQGDEGNDFLEIIKNNTHADVAASIDKTGNEAFGGNWELEIQKGDIEAAPLPESIAMKDFTGTLQFNGTIDFTQVKTTGSYAGGSSAINAEFYESASKNYTLVVDGESFSTGAYNGAFFQHVYSSSGETAVTLSFSGGEAFDGTNLYMYNSGGSQITFDILSSAGTVASSQTLNSFAGKTLSLSTYSNVTGITSLTIDASATMFIKLDNFQVANLGAPVNDNPTISIDNTKLAFTEGDAAAQIDPAGTVNDPNGDAEWNGGTLQAQITANNEAGDEISISDTDGDGTAITVSGTNIFANATDIGDLSVSGGVVTNGTALTITFDADATNAIVQEVLQSLRYRNTSDNPGTSNRTVTLTATDKNAGSNNDTRTISVATTNDAPVLDNAQSPTLTAISEDAGDDDGSGADGDDDAINNSNNPGTSVASMVVDGSITDPDGSAVEAIAVTNVDNTNGVWQYSADNGSSWSNFSGTTGSAVDISSAARLLDGTLSGGSTQKIRFVPDANYSGSATITFRAWDKTSGSAGATADATTNGGTTAFSTATDNASITINPVNDDPTVSGIPTDITVTEDTESNVDLSGMTFSDLEGNSLTVTLTASAGTFSTPVDGSGVGGGVTETLVNATTVTLAGAAADINTYLNTATNLKYTGASNASGNDAATITVEANDGNGSGDVSLGTVNIDITGTNDPPGVSGLPTDITVTEDTESNVNLSSATFNDIDGDNITVTLTASAGTFSTPVDGAGVTETLVNATTVTLAGAAGDINTYLDTATNLKYTGANNVSGNDVATLTVEANDGAGSGDVNLGTVNIDITASNDTPVLTGLDATPSFTEGGSAVTLDGDVTISDEELDALNGASGNYAGASLTIARNGGANGFDRLSVASGGNLTVAGGPNGGGTVTAGGNVIGTIANTGNGQLQL</sequence>
<accession>A0A521EWH2</accession>
<evidence type="ECO:0000313" key="4">
    <source>
        <dbReference type="Proteomes" id="UP000317557"/>
    </source>
</evidence>
<keyword evidence="4" id="KW-1185">Reference proteome</keyword>
<dbReference type="PROSITE" id="PS50268">
    <property type="entry name" value="CADHERIN_2"/>
    <property type="match status" value="1"/>
</dbReference>
<dbReference type="EMBL" id="FXTP01000014">
    <property type="protein sequence ID" value="SMO88302.1"/>
    <property type="molecule type" value="Genomic_DNA"/>
</dbReference>
<proteinExistence type="predicted"/>
<protein>
    <recommendedName>
        <fullName evidence="2">Cadherin domain-containing protein</fullName>
    </recommendedName>
</protein>
<evidence type="ECO:0000313" key="3">
    <source>
        <dbReference type="EMBL" id="SMO88302.1"/>
    </source>
</evidence>
<dbReference type="InterPro" id="IPR025592">
    <property type="entry name" value="DUF4347"/>
</dbReference>
<evidence type="ECO:0000259" key="2">
    <source>
        <dbReference type="PROSITE" id="PS50268"/>
    </source>
</evidence>